<evidence type="ECO:0000313" key="1">
    <source>
        <dbReference type="EMBL" id="QBP29736.1"/>
    </source>
</evidence>
<dbReference type="RefSeq" id="YP_010049748.1">
    <property type="nucleotide sequence ID" value="NC_054393.1"/>
</dbReference>
<dbReference type="GeneID" id="63743071"/>
<proteinExistence type="predicted"/>
<evidence type="ECO:0000313" key="2">
    <source>
        <dbReference type="Proteomes" id="UP000294565"/>
    </source>
</evidence>
<dbReference type="Proteomes" id="UP000294565">
    <property type="component" value="Segment"/>
</dbReference>
<sequence length="129" mass="13991">MMADDLTDQQIADAIAAMDDRWHGEPVRCQCPGKGHGGRGCQEPATVVVERHLVHQCKSDEANQCGNRVEVLCLGCAQDLWLAAHSALAVMHRAAARTGAPPICTSCHELIVRPSDIVRSVKRNDEGVR</sequence>
<dbReference type="KEGG" id="vg:63743071"/>
<reference evidence="1 2" key="1">
    <citation type="submission" date="2019-02" db="EMBL/GenBank/DDBJ databases">
        <authorList>
            <person name="Kanzanas C."/>
            <person name="Smith M.A."/>
            <person name="Zack K.M."/>
            <person name="Garlena R.A."/>
            <person name="Russell D.A."/>
            <person name="Pope W.H."/>
            <person name="Jacobs-Sera D."/>
            <person name="Hatfull G.F."/>
        </authorList>
    </citation>
    <scope>NUCLEOTIDE SEQUENCE [LARGE SCALE GENOMIC DNA]</scope>
</reference>
<gene>
    <name evidence="1" type="primary">81</name>
    <name evidence="1" type="ORF">SEA_TYPHA_81</name>
</gene>
<keyword evidence="2" id="KW-1185">Reference proteome</keyword>
<organism evidence="1 2">
    <name type="scientific">Mycobacterium phage Typha</name>
    <dbReference type="NCBI Taxonomy" id="2517971"/>
    <lineage>
        <taxon>Viruses</taxon>
        <taxon>Duplodnaviria</taxon>
        <taxon>Heunggongvirae</taxon>
        <taxon>Uroviricota</taxon>
        <taxon>Caudoviricetes</taxon>
        <taxon>Typhavirus</taxon>
        <taxon>Typhavirus typha</taxon>
    </lineage>
</organism>
<dbReference type="EMBL" id="MK494099">
    <property type="protein sequence ID" value="QBP29736.1"/>
    <property type="molecule type" value="Genomic_DNA"/>
</dbReference>
<name>A0A482JDL6_9CAUD</name>
<accession>A0A482JDL6</accession>
<protein>
    <submittedName>
        <fullName evidence="1">Uncharacterized protein</fullName>
    </submittedName>
</protein>